<accession>A0A0F9RWH5</accession>
<name>A0A0F9RWH5_9ZZZZ</name>
<evidence type="ECO:0008006" key="2">
    <source>
        <dbReference type="Google" id="ProtNLM"/>
    </source>
</evidence>
<dbReference type="SUPFAM" id="SSF47598">
    <property type="entry name" value="Ribbon-helix-helix"/>
    <property type="match status" value="1"/>
</dbReference>
<dbReference type="GO" id="GO:0006355">
    <property type="term" value="P:regulation of DNA-templated transcription"/>
    <property type="evidence" value="ECO:0007669"/>
    <property type="project" value="InterPro"/>
</dbReference>
<proteinExistence type="predicted"/>
<protein>
    <recommendedName>
        <fullName evidence="2">Ribbon-helix-helix protein CopG domain-containing protein</fullName>
    </recommendedName>
</protein>
<evidence type="ECO:0000313" key="1">
    <source>
        <dbReference type="EMBL" id="KKN54302.1"/>
    </source>
</evidence>
<organism evidence="1">
    <name type="scientific">marine sediment metagenome</name>
    <dbReference type="NCBI Taxonomy" id="412755"/>
    <lineage>
        <taxon>unclassified sequences</taxon>
        <taxon>metagenomes</taxon>
        <taxon>ecological metagenomes</taxon>
    </lineage>
</organism>
<gene>
    <name evidence="1" type="ORF">LCGC14_0593570</name>
</gene>
<reference evidence="1" key="1">
    <citation type="journal article" date="2015" name="Nature">
        <title>Complex archaea that bridge the gap between prokaryotes and eukaryotes.</title>
        <authorList>
            <person name="Spang A."/>
            <person name="Saw J.H."/>
            <person name="Jorgensen S.L."/>
            <person name="Zaremba-Niedzwiedzka K."/>
            <person name="Martijn J."/>
            <person name="Lind A.E."/>
            <person name="van Eijk R."/>
            <person name="Schleper C."/>
            <person name="Guy L."/>
            <person name="Ettema T.J."/>
        </authorList>
    </citation>
    <scope>NUCLEOTIDE SEQUENCE</scope>
</reference>
<sequence>MYYLCEMSDITFIKVTGIPRKLKNQLKTIAKNKGRTLSALVKGALRKFYESQPENLKIERDLL</sequence>
<comment type="caution">
    <text evidence="1">The sequence shown here is derived from an EMBL/GenBank/DDBJ whole genome shotgun (WGS) entry which is preliminary data.</text>
</comment>
<dbReference type="EMBL" id="LAZR01000933">
    <property type="protein sequence ID" value="KKN54302.1"/>
    <property type="molecule type" value="Genomic_DNA"/>
</dbReference>
<dbReference type="InterPro" id="IPR010985">
    <property type="entry name" value="Ribbon_hlx_hlx"/>
</dbReference>
<dbReference type="AlphaFoldDB" id="A0A0F9RWH5"/>